<dbReference type="Pfam" id="PF20589">
    <property type="entry name" value="DUF6790"/>
    <property type="match status" value="1"/>
</dbReference>
<dbReference type="STRING" id="947033.Lste_3192"/>
<dbReference type="PATRIC" id="fig|947033.5.peg.3396"/>
<name>A0A0W0ZDJ8_9GAMM</name>
<keyword evidence="3" id="KW-1185">Reference proteome</keyword>
<evidence type="ECO:0000256" key="1">
    <source>
        <dbReference type="SAM" id="Phobius"/>
    </source>
</evidence>
<dbReference type="EMBL" id="LNYY01000021">
    <property type="protein sequence ID" value="KTD66986.1"/>
    <property type="molecule type" value="Genomic_DNA"/>
</dbReference>
<comment type="caution">
    <text evidence="2">The sequence shown here is derived from an EMBL/GenBank/DDBJ whole genome shotgun (WGS) entry which is preliminary data.</text>
</comment>
<protein>
    <recommendedName>
        <fullName evidence="4">Transmembrane protein</fullName>
    </recommendedName>
</protein>
<feature type="transmembrane region" description="Helical" evidence="1">
    <location>
        <begin position="129"/>
        <end position="153"/>
    </location>
</feature>
<keyword evidence="1" id="KW-0812">Transmembrane</keyword>
<accession>A0A0W0ZDJ8</accession>
<dbReference type="Proteomes" id="UP000054926">
    <property type="component" value="Unassembled WGS sequence"/>
</dbReference>
<feature type="transmembrane region" description="Helical" evidence="1">
    <location>
        <begin position="173"/>
        <end position="190"/>
    </location>
</feature>
<feature type="transmembrane region" description="Helical" evidence="1">
    <location>
        <begin position="95"/>
        <end position="117"/>
    </location>
</feature>
<dbReference type="AlphaFoldDB" id="A0A0W0ZDJ8"/>
<gene>
    <name evidence="2" type="ORF">Lste_3192</name>
</gene>
<feature type="transmembrane region" description="Helical" evidence="1">
    <location>
        <begin position="234"/>
        <end position="252"/>
    </location>
</feature>
<organism evidence="2 3">
    <name type="scientific">Legionella steelei</name>
    <dbReference type="NCBI Taxonomy" id="947033"/>
    <lineage>
        <taxon>Bacteria</taxon>
        <taxon>Pseudomonadati</taxon>
        <taxon>Pseudomonadota</taxon>
        <taxon>Gammaproteobacteria</taxon>
        <taxon>Legionellales</taxon>
        <taxon>Legionellaceae</taxon>
        <taxon>Legionella</taxon>
    </lineage>
</organism>
<keyword evidence="1" id="KW-0472">Membrane</keyword>
<evidence type="ECO:0008006" key="4">
    <source>
        <dbReference type="Google" id="ProtNLM"/>
    </source>
</evidence>
<evidence type="ECO:0000313" key="3">
    <source>
        <dbReference type="Proteomes" id="UP000054926"/>
    </source>
</evidence>
<reference evidence="2 3" key="1">
    <citation type="submission" date="2015-11" db="EMBL/GenBank/DDBJ databases">
        <title>Genomic analysis of 38 Legionella species identifies large and diverse effector repertoires.</title>
        <authorList>
            <person name="Burstein D."/>
            <person name="Amaro F."/>
            <person name="Zusman T."/>
            <person name="Lifshitz Z."/>
            <person name="Cohen O."/>
            <person name="Gilbert J.A."/>
            <person name="Pupko T."/>
            <person name="Shuman H.A."/>
            <person name="Segal G."/>
        </authorList>
    </citation>
    <scope>NUCLEOTIDE SEQUENCE [LARGE SCALE GENOMIC DNA]</scope>
    <source>
        <strain evidence="2 3">IMVS3376</strain>
    </source>
</reference>
<evidence type="ECO:0000313" key="2">
    <source>
        <dbReference type="EMBL" id="KTD66986.1"/>
    </source>
</evidence>
<feature type="transmembrane region" description="Helical" evidence="1">
    <location>
        <begin position="197"/>
        <end position="214"/>
    </location>
</feature>
<keyword evidence="1" id="KW-1133">Transmembrane helix</keyword>
<dbReference type="InterPro" id="IPR046740">
    <property type="entry name" value="DUF6790"/>
</dbReference>
<proteinExistence type="predicted"/>
<sequence>MHRCIGIICFSQRSYLQGRVNINACCYYSLFRLTLVFNPPGSYFAPIKRLRAIKALFSAVGSNFLNCSSLNCIRRIFQIIYASNTLPMDGIMADMIILAMSNFTLTCFILGLLCALLEWLVRSRPMEKAMVIELIFSWYLLFNIGLAYLFNFIMHVFFGDFTAQFIGWPQSPFQMEVGFASLGIALNGIISFKGQIAFRAATIIVPALFLWGAAGGHLYQMIVAHNFEPGNAGSIFWTDIFMPIIAFLLLWLQYRNPENRVS</sequence>